<dbReference type="PANTHER" id="PTHR38035:SF1">
    <property type="entry name" value="ANCILLARY SECYEG TRANSLOCON SUBUNIT"/>
    <property type="match status" value="1"/>
</dbReference>
<comment type="caution">
    <text evidence="11">The sequence shown here is derived from an EMBL/GenBank/DDBJ whole genome shotgun (WGS) entry which is preliminary data.</text>
</comment>
<dbReference type="Pfam" id="PF09976">
    <property type="entry name" value="TPR_21"/>
    <property type="match status" value="1"/>
</dbReference>
<evidence type="ECO:0000256" key="1">
    <source>
        <dbReference type="ARBA" id="ARBA00004401"/>
    </source>
</evidence>
<dbReference type="PIRSF" id="PIRSF006170">
    <property type="entry name" value="YfgM"/>
    <property type="match status" value="1"/>
</dbReference>
<dbReference type="AlphaFoldDB" id="A0A432YTV1"/>
<dbReference type="GO" id="GO:0044877">
    <property type="term" value="F:protein-containing complex binding"/>
    <property type="evidence" value="ECO:0007669"/>
    <property type="project" value="InterPro"/>
</dbReference>
<dbReference type="InterPro" id="IPR026039">
    <property type="entry name" value="YfgM"/>
</dbReference>
<dbReference type="Gene3D" id="1.25.40.10">
    <property type="entry name" value="Tetratricopeptide repeat domain"/>
    <property type="match status" value="1"/>
</dbReference>
<keyword evidence="6" id="KW-0143">Chaperone</keyword>
<dbReference type="Proteomes" id="UP000288361">
    <property type="component" value="Unassembled WGS sequence"/>
</dbReference>
<comment type="subcellular location">
    <subcellularLocation>
        <location evidence="1">Cell membrane</location>
        <topology evidence="1">Single-pass type II membrane protein</topology>
    </subcellularLocation>
</comment>
<proteinExistence type="inferred from homology"/>
<feature type="domain" description="Ancillary SecYEG translocon subunit/Cell division coordinator CpoB TPR" evidence="10">
    <location>
        <begin position="13"/>
        <end position="202"/>
    </location>
</feature>
<sequence>MVDTEEQQVERIKEFWKEHGKGIVAGAVIGFGLFYGWRFYDQHTMEQQQLASAKYEQLTTALSEGSENAVVEAQNFVSENSDNTYAHLVALQLAKEAVSKDDLATAITSLQLVVDNAEDNNIKALASIRLARVLVAQDQADTALELVRGSYPEAYQGYAAEIEGDILADKGQNEDARAAYQRALEADESLTPALQMKINSLAKS</sequence>
<dbReference type="InterPro" id="IPR011990">
    <property type="entry name" value="TPR-like_helical_dom_sf"/>
</dbReference>
<dbReference type="InterPro" id="IPR018704">
    <property type="entry name" value="SecYEG/CpoB_TPR"/>
</dbReference>
<evidence type="ECO:0000256" key="4">
    <source>
        <dbReference type="ARBA" id="ARBA00022989"/>
    </source>
</evidence>
<evidence type="ECO:0000313" key="11">
    <source>
        <dbReference type="EMBL" id="RUO66748.1"/>
    </source>
</evidence>
<keyword evidence="4 9" id="KW-1133">Transmembrane helix</keyword>
<dbReference type="SUPFAM" id="SSF48452">
    <property type="entry name" value="TPR-like"/>
    <property type="match status" value="1"/>
</dbReference>
<accession>A0A432YTV1</accession>
<evidence type="ECO:0000256" key="3">
    <source>
        <dbReference type="ARBA" id="ARBA00022692"/>
    </source>
</evidence>
<evidence type="ECO:0000256" key="2">
    <source>
        <dbReference type="ARBA" id="ARBA00022475"/>
    </source>
</evidence>
<organism evidence="11 12">
    <name type="scientific">Idiomarina piscisalsi</name>
    <dbReference type="NCBI Taxonomy" id="1096243"/>
    <lineage>
        <taxon>Bacteria</taxon>
        <taxon>Pseudomonadati</taxon>
        <taxon>Pseudomonadota</taxon>
        <taxon>Gammaproteobacteria</taxon>
        <taxon>Alteromonadales</taxon>
        <taxon>Idiomarinaceae</taxon>
        <taxon>Idiomarina</taxon>
    </lineage>
</organism>
<dbReference type="GO" id="GO:0005886">
    <property type="term" value="C:plasma membrane"/>
    <property type="evidence" value="ECO:0007669"/>
    <property type="project" value="UniProtKB-SubCell"/>
</dbReference>
<keyword evidence="3 9" id="KW-0812">Transmembrane</keyword>
<comment type="similarity">
    <text evidence="7">Belongs to the YfgM family.</text>
</comment>
<name>A0A432YTV1_9GAMM</name>
<feature type="transmembrane region" description="Helical" evidence="9">
    <location>
        <begin position="21"/>
        <end position="40"/>
    </location>
</feature>
<evidence type="ECO:0000256" key="7">
    <source>
        <dbReference type="ARBA" id="ARBA00024197"/>
    </source>
</evidence>
<gene>
    <name evidence="11" type="ORF">CWI73_05565</name>
</gene>
<evidence type="ECO:0000256" key="9">
    <source>
        <dbReference type="SAM" id="Phobius"/>
    </source>
</evidence>
<evidence type="ECO:0000256" key="5">
    <source>
        <dbReference type="ARBA" id="ARBA00023136"/>
    </source>
</evidence>
<reference evidence="11 12" key="1">
    <citation type="journal article" date="2011" name="Front. Microbiol.">
        <title>Genomic signatures of strain selection and enhancement in Bacillus atrophaeus var. globigii, a historical biowarfare simulant.</title>
        <authorList>
            <person name="Gibbons H.S."/>
            <person name="Broomall S.M."/>
            <person name="McNew L.A."/>
            <person name="Daligault H."/>
            <person name="Chapman C."/>
            <person name="Bruce D."/>
            <person name="Karavis M."/>
            <person name="Krepps M."/>
            <person name="McGregor P.A."/>
            <person name="Hong C."/>
            <person name="Park K.H."/>
            <person name="Akmal A."/>
            <person name="Feldman A."/>
            <person name="Lin J.S."/>
            <person name="Chang W.E."/>
            <person name="Higgs B.W."/>
            <person name="Demirev P."/>
            <person name="Lindquist J."/>
            <person name="Liem A."/>
            <person name="Fochler E."/>
            <person name="Read T.D."/>
            <person name="Tapia R."/>
            <person name="Johnson S."/>
            <person name="Bishop-Lilly K.A."/>
            <person name="Detter C."/>
            <person name="Han C."/>
            <person name="Sozhamannan S."/>
            <person name="Rosenzweig C.N."/>
            <person name="Skowronski E.W."/>
        </authorList>
    </citation>
    <scope>NUCLEOTIDE SEQUENCE [LARGE SCALE GENOMIC DNA]</scope>
    <source>
        <strain evidence="11 12">TPS4-2</strain>
    </source>
</reference>
<evidence type="ECO:0000259" key="10">
    <source>
        <dbReference type="Pfam" id="PF09976"/>
    </source>
</evidence>
<keyword evidence="2" id="KW-1003">Cell membrane</keyword>
<dbReference type="EMBL" id="PIQA01000003">
    <property type="protein sequence ID" value="RUO66748.1"/>
    <property type="molecule type" value="Genomic_DNA"/>
</dbReference>
<keyword evidence="5 9" id="KW-0472">Membrane</keyword>
<evidence type="ECO:0000313" key="12">
    <source>
        <dbReference type="Proteomes" id="UP000288361"/>
    </source>
</evidence>
<evidence type="ECO:0000256" key="8">
    <source>
        <dbReference type="ARBA" id="ARBA00024235"/>
    </source>
</evidence>
<dbReference type="PANTHER" id="PTHR38035">
    <property type="entry name" value="UPF0070 PROTEIN YFGM"/>
    <property type="match status" value="1"/>
</dbReference>
<protein>
    <recommendedName>
        <fullName evidence="8">Ancillary SecYEG translocon subunit</fullName>
    </recommendedName>
</protein>
<evidence type="ECO:0000256" key="6">
    <source>
        <dbReference type="ARBA" id="ARBA00023186"/>
    </source>
</evidence>